<name>X0TMD8_9ZZZZ</name>
<dbReference type="Pfam" id="PF13393">
    <property type="entry name" value="tRNA-synt_His"/>
    <property type="match status" value="1"/>
</dbReference>
<sequence length="274" mass="31692">DQCAARDWMKYESVRGMRDILPGEIGYWKQVEEKVREVAACFYYREIRLPLMEHTELFSRGIGEETDVVNKEMYTFLDKKNRSLTLRPEATASVARAYLEHGLHVTEPFQKLFYIGPMFRYEKPQKGRSRQFHQYGVEAIGSLDPALDADVISFAWTLMDMLGLSGLSLRLNSIGCAEDRQRYRKALSGYFAAHIDEMCTDCRRRYDSNPLRILDCKKSHCQPYIQQAPASIDYLCADCDRHFVEVQGCLDKLGLNYRLDARLIRGLDTTRAPC</sequence>
<evidence type="ECO:0000313" key="3">
    <source>
        <dbReference type="EMBL" id="GAF94723.1"/>
    </source>
</evidence>
<feature type="non-terminal residue" evidence="3">
    <location>
        <position position="1"/>
    </location>
</feature>
<evidence type="ECO:0000256" key="1">
    <source>
        <dbReference type="ARBA" id="ARBA00008226"/>
    </source>
</evidence>
<dbReference type="InterPro" id="IPR015807">
    <property type="entry name" value="His-tRNA-ligase"/>
</dbReference>
<dbReference type="PANTHER" id="PTHR43707:SF1">
    <property type="entry name" value="HISTIDINE--TRNA LIGASE, MITOCHONDRIAL-RELATED"/>
    <property type="match status" value="1"/>
</dbReference>
<gene>
    <name evidence="3" type="ORF">S01H1_31998</name>
</gene>
<dbReference type="NCBIfam" id="TIGR00442">
    <property type="entry name" value="hisS"/>
    <property type="match status" value="1"/>
</dbReference>
<feature type="domain" description="Aminoacyl-transfer RNA synthetases class-II family profile" evidence="2">
    <location>
        <begin position="1"/>
        <end position="274"/>
    </location>
</feature>
<evidence type="ECO:0000259" key="2">
    <source>
        <dbReference type="PROSITE" id="PS50862"/>
    </source>
</evidence>
<protein>
    <recommendedName>
        <fullName evidence="2">Aminoacyl-transfer RNA synthetases class-II family profile domain-containing protein</fullName>
    </recommendedName>
</protein>
<dbReference type="GO" id="GO:0004821">
    <property type="term" value="F:histidine-tRNA ligase activity"/>
    <property type="evidence" value="ECO:0007669"/>
    <property type="project" value="InterPro"/>
</dbReference>
<dbReference type="GO" id="GO:0006427">
    <property type="term" value="P:histidyl-tRNA aminoacylation"/>
    <property type="evidence" value="ECO:0007669"/>
    <property type="project" value="InterPro"/>
</dbReference>
<accession>X0TMD8</accession>
<feature type="non-terminal residue" evidence="3">
    <location>
        <position position="274"/>
    </location>
</feature>
<dbReference type="PROSITE" id="PS50862">
    <property type="entry name" value="AA_TRNA_LIGASE_II"/>
    <property type="match status" value="1"/>
</dbReference>
<comment type="similarity">
    <text evidence="1">Belongs to the class-II aminoacyl-tRNA synthetase family.</text>
</comment>
<dbReference type="InterPro" id="IPR041715">
    <property type="entry name" value="HisRS-like_core"/>
</dbReference>
<dbReference type="GO" id="GO:0005524">
    <property type="term" value="F:ATP binding"/>
    <property type="evidence" value="ECO:0007669"/>
    <property type="project" value="InterPro"/>
</dbReference>
<dbReference type="CDD" id="cd00773">
    <property type="entry name" value="HisRS-like_core"/>
    <property type="match status" value="1"/>
</dbReference>
<dbReference type="AlphaFoldDB" id="X0TMD8"/>
<dbReference type="GO" id="GO:0005737">
    <property type="term" value="C:cytoplasm"/>
    <property type="evidence" value="ECO:0007669"/>
    <property type="project" value="InterPro"/>
</dbReference>
<dbReference type="Gene3D" id="3.30.930.10">
    <property type="entry name" value="Bira Bifunctional Protein, Domain 2"/>
    <property type="match status" value="1"/>
</dbReference>
<dbReference type="InterPro" id="IPR004516">
    <property type="entry name" value="HisRS/HisZ"/>
</dbReference>
<dbReference type="PANTHER" id="PTHR43707">
    <property type="entry name" value="HISTIDYL-TRNA SYNTHETASE"/>
    <property type="match status" value="1"/>
</dbReference>
<dbReference type="SUPFAM" id="SSF55681">
    <property type="entry name" value="Class II aaRS and biotin synthetases"/>
    <property type="match status" value="1"/>
</dbReference>
<comment type="caution">
    <text evidence="3">The sequence shown here is derived from an EMBL/GenBank/DDBJ whole genome shotgun (WGS) entry which is preliminary data.</text>
</comment>
<organism evidence="3">
    <name type="scientific">marine sediment metagenome</name>
    <dbReference type="NCBI Taxonomy" id="412755"/>
    <lineage>
        <taxon>unclassified sequences</taxon>
        <taxon>metagenomes</taxon>
        <taxon>ecological metagenomes</taxon>
    </lineage>
</organism>
<dbReference type="InterPro" id="IPR006195">
    <property type="entry name" value="aa-tRNA-synth_II"/>
</dbReference>
<dbReference type="InterPro" id="IPR045864">
    <property type="entry name" value="aa-tRNA-synth_II/BPL/LPL"/>
</dbReference>
<dbReference type="EMBL" id="BARS01019785">
    <property type="protein sequence ID" value="GAF94723.1"/>
    <property type="molecule type" value="Genomic_DNA"/>
</dbReference>
<reference evidence="3" key="1">
    <citation type="journal article" date="2014" name="Front. Microbiol.">
        <title>High frequency of phylogenetically diverse reductive dehalogenase-homologous genes in deep subseafloor sedimentary metagenomes.</title>
        <authorList>
            <person name="Kawai M."/>
            <person name="Futagami T."/>
            <person name="Toyoda A."/>
            <person name="Takaki Y."/>
            <person name="Nishi S."/>
            <person name="Hori S."/>
            <person name="Arai W."/>
            <person name="Tsubouchi T."/>
            <person name="Morono Y."/>
            <person name="Uchiyama I."/>
            <person name="Ito T."/>
            <person name="Fujiyama A."/>
            <person name="Inagaki F."/>
            <person name="Takami H."/>
        </authorList>
    </citation>
    <scope>NUCLEOTIDE SEQUENCE</scope>
    <source>
        <strain evidence="3">Expedition CK06-06</strain>
    </source>
</reference>
<proteinExistence type="inferred from homology"/>